<keyword evidence="4" id="KW-1185">Reference proteome</keyword>
<feature type="domain" description="AAA" evidence="1">
    <location>
        <begin position="140"/>
        <end position="299"/>
    </location>
</feature>
<dbReference type="Gene3D" id="3.40.50.300">
    <property type="entry name" value="P-loop containing nucleotide triphosphate hydrolases"/>
    <property type="match status" value="1"/>
</dbReference>
<dbReference type="Pfam" id="PF13614">
    <property type="entry name" value="AAA_31"/>
    <property type="match status" value="1"/>
</dbReference>
<dbReference type="AlphaFoldDB" id="A0A833HR83"/>
<dbReference type="Gene3D" id="3.40.50.10850">
    <property type="entry name" value="Ntrc-like two-domain protein"/>
    <property type="match status" value="1"/>
</dbReference>
<dbReference type="InterPro" id="IPR025669">
    <property type="entry name" value="AAA_dom"/>
</dbReference>
<dbReference type="SUPFAM" id="SSF52540">
    <property type="entry name" value="P-loop containing nucleoside triphosphate hydrolases"/>
    <property type="match status" value="1"/>
</dbReference>
<sequence length="379" mass="43163">MKSYKSHLGGLKSMKKINLVLADNDEGYVEAFTNFLLNNYQHQFNVSFFTSRDHLNKFLENEIASIDILLISVDMLSNTASKREIGTIAVLSEIKSQKTYKNYKTIFKYQSGEILVSEVLNILSEGEDDKLFIRGNSSTKITGVYSPIGGGGKTTIAVGLSSLYAKEGKKTLYLNLEDIPSTSGYFDCSTQQNMSNLIYYLKEKDKNLSLKIHNIKAIDATTGIEYIAPCDNLQEMEELLPQDVEYLLSELKISNFFDEIIIDMSSRFCHRNCKLLKLSDEILYITNQSPVFNSKLETLNNLMMIDELQEILIVRKIINIINKYNPNNAAIEDCYVEGQKMSVRIPRINNLLKRHENRFVVKTDNELGYALNSIIKDQS</sequence>
<feature type="domain" description="TadZ-like receiver" evidence="2">
    <location>
        <begin position="16"/>
        <end position="124"/>
    </location>
</feature>
<evidence type="ECO:0000259" key="2">
    <source>
        <dbReference type="Pfam" id="PF21194"/>
    </source>
</evidence>
<dbReference type="Proteomes" id="UP000465601">
    <property type="component" value="Unassembled WGS sequence"/>
</dbReference>
<dbReference type="EMBL" id="WBZB01000006">
    <property type="protein sequence ID" value="KAB3532808.1"/>
    <property type="molecule type" value="Genomic_DNA"/>
</dbReference>
<organism evidence="3 4">
    <name type="scientific">Alkaliphilus serpentinus</name>
    <dbReference type="NCBI Taxonomy" id="1482731"/>
    <lineage>
        <taxon>Bacteria</taxon>
        <taxon>Bacillati</taxon>
        <taxon>Bacillota</taxon>
        <taxon>Clostridia</taxon>
        <taxon>Peptostreptococcales</taxon>
        <taxon>Natronincolaceae</taxon>
        <taxon>Alkaliphilus</taxon>
    </lineage>
</organism>
<accession>A0A833HR83</accession>
<dbReference type="Pfam" id="PF21194">
    <property type="entry name" value="TadZ-like_ARD"/>
    <property type="match status" value="1"/>
</dbReference>
<evidence type="ECO:0000313" key="4">
    <source>
        <dbReference type="Proteomes" id="UP000465601"/>
    </source>
</evidence>
<comment type="caution">
    <text evidence="3">The sequence shown here is derived from an EMBL/GenBank/DDBJ whole genome shotgun (WGS) entry which is preliminary data.</text>
</comment>
<dbReference type="InterPro" id="IPR049086">
    <property type="entry name" value="TadZ-like_ARD"/>
</dbReference>
<proteinExistence type="predicted"/>
<protein>
    <submittedName>
        <fullName evidence="3">AAA family ATPase</fullName>
    </submittedName>
</protein>
<evidence type="ECO:0000313" key="3">
    <source>
        <dbReference type="EMBL" id="KAB3532808.1"/>
    </source>
</evidence>
<name>A0A833HR83_9FIRM</name>
<dbReference type="InterPro" id="IPR027417">
    <property type="entry name" value="P-loop_NTPase"/>
</dbReference>
<dbReference type="OrthoDB" id="3035369at2"/>
<reference evidence="3 4" key="1">
    <citation type="submission" date="2019-10" db="EMBL/GenBank/DDBJ databases">
        <title>Alkaliphilus serpentinus sp. nov. and Alkaliphilus pronyensis sp. nov., two novel anaerobic alkaliphilic species isolated from the serpentinized-hosted hydrothermal field of the Prony Bay (New Caledonia).</title>
        <authorList>
            <person name="Postec A."/>
        </authorList>
    </citation>
    <scope>NUCLEOTIDE SEQUENCE [LARGE SCALE GENOMIC DNA]</scope>
    <source>
        <strain evidence="3 4">LacT</strain>
    </source>
</reference>
<evidence type="ECO:0000259" key="1">
    <source>
        <dbReference type="Pfam" id="PF13614"/>
    </source>
</evidence>
<gene>
    <name evidence="3" type="ORF">F8153_01720</name>
</gene>